<feature type="domain" description="MARVEL" evidence="7">
    <location>
        <begin position="13"/>
        <end position="134"/>
    </location>
</feature>
<evidence type="ECO:0000256" key="5">
    <source>
        <dbReference type="SAM" id="MobiDB-lite"/>
    </source>
</evidence>
<keyword evidence="4 6" id="KW-0472">Membrane</keyword>
<dbReference type="EMBL" id="DF933839">
    <property type="protein sequence ID" value="GAM42110.1"/>
    <property type="molecule type" value="Genomic_DNA"/>
</dbReference>
<dbReference type="PANTHER" id="PTHR39608">
    <property type="entry name" value="INTEGRAL MEMBRANE PROTEIN (AFU_ORTHOLOGUE AFUA_5G08640)"/>
    <property type="match status" value="1"/>
</dbReference>
<dbReference type="GO" id="GO:0016020">
    <property type="term" value="C:membrane"/>
    <property type="evidence" value="ECO:0007669"/>
    <property type="project" value="UniProtKB-SubCell"/>
</dbReference>
<feature type="transmembrane region" description="Helical" evidence="6">
    <location>
        <begin position="45"/>
        <end position="63"/>
    </location>
</feature>
<protein>
    <recommendedName>
        <fullName evidence="7">MARVEL domain-containing protein</fullName>
    </recommendedName>
</protein>
<evidence type="ECO:0000256" key="1">
    <source>
        <dbReference type="ARBA" id="ARBA00004141"/>
    </source>
</evidence>
<proteinExistence type="predicted"/>
<evidence type="ECO:0000313" key="8">
    <source>
        <dbReference type="EMBL" id="GAM42110.1"/>
    </source>
</evidence>
<evidence type="ECO:0000256" key="2">
    <source>
        <dbReference type="ARBA" id="ARBA00022692"/>
    </source>
</evidence>
<dbReference type="InterPro" id="IPR008253">
    <property type="entry name" value="Marvel"/>
</dbReference>
<dbReference type="Proteomes" id="UP000053095">
    <property type="component" value="Unassembled WGS sequence"/>
</dbReference>
<evidence type="ECO:0000313" key="9">
    <source>
        <dbReference type="Proteomes" id="UP000053095"/>
    </source>
</evidence>
<feature type="transmembrane region" description="Helical" evidence="6">
    <location>
        <begin position="75"/>
        <end position="97"/>
    </location>
</feature>
<dbReference type="AlphaFoldDB" id="A0A0B8MYD5"/>
<dbReference type="PANTHER" id="PTHR39608:SF2">
    <property type="entry name" value="MARVEL DOMAIN-CONTAINING PROTEIN"/>
    <property type="match status" value="1"/>
</dbReference>
<accession>A0A0B8MYD5</accession>
<reference evidence="9" key="1">
    <citation type="journal article" date="2015" name="Genome Announc.">
        <title>Draft genome sequence of Talaromyces cellulolyticus strain Y-94, a source of lignocellulosic biomass-degrading enzymes.</title>
        <authorList>
            <person name="Fujii T."/>
            <person name="Koike H."/>
            <person name="Sawayama S."/>
            <person name="Yano S."/>
            <person name="Inoue H."/>
        </authorList>
    </citation>
    <scope>NUCLEOTIDE SEQUENCE [LARGE SCALE GENOMIC DNA]</scope>
    <source>
        <strain evidence="9">Y-94</strain>
    </source>
</reference>
<evidence type="ECO:0000256" key="4">
    <source>
        <dbReference type="ARBA" id="ARBA00023136"/>
    </source>
</evidence>
<sequence length="175" mass="19415">MAILQSTVSRPLLLATRTMQWVSSVIAMGFYAYFVHREHHGTHPIFNLVISVLSVVFFIPAFLSPFKSTILSKWVALIDMVFSYLWLTAFIFAAQSYNYGNVYFNAPSGVKVSVKHAAEAFTFLAFFFTVVGLVTETLTRWVDAENEPVAREKHTAADTRAPLDAPANTTGTAAV</sequence>
<feature type="transmembrane region" description="Helical" evidence="6">
    <location>
        <begin position="12"/>
        <end position="33"/>
    </location>
</feature>
<feature type="transmembrane region" description="Helical" evidence="6">
    <location>
        <begin position="117"/>
        <end position="135"/>
    </location>
</feature>
<keyword evidence="3 6" id="KW-1133">Transmembrane helix</keyword>
<comment type="subcellular location">
    <subcellularLocation>
        <location evidence="1">Membrane</location>
        <topology evidence="1">Multi-pass membrane protein</topology>
    </subcellularLocation>
</comment>
<organism evidence="8 9">
    <name type="scientific">Talaromyces pinophilus</name>
    <name type="common">Penicillium pinophilum</name>
    <dbReference type="NCBI Taxonomy" id="128442"/>
    <lineage>
        <taxon>Eukaryota</taxon>
        <taxon>Fungi</taxon>
        <taxon>Dikarya</taxon>
        <taxon>Ascomycota</taxon>
        <taxon>Pezizomycotina</taxon>
        <taxon>Eurotiomycetes</taxon>
        <taxon>Eurotiomycetidae</taxon>
        <taxon>Eurotiales</taxon>
        <taxon>Trichocomaceae</taxon>
        <taxon>Talaromyces</taxon>
        <taxon>Talaromyces sect. Talaromyces</taxon>
    </lineage>
</organism>
<gene>
    <name evidence="8" type="ORF">TCE0_043f15782</name>
</gene>
<evidence type="ECO:0000256" key="3">
    <source>
        <dbReference type="ARBA" id="ARBA00022989"/>
    </source>
</evidence>
<keyword evidence="2 6" id="KW-0812">Transmembrane</keyword>
<keyword evidence="9" id="KW-1185">Reference proteome</keyword>
<evidence type="ECO:0000259" key="7">
    <source>
        <dbReference type="Pfam" id="PF01284"/>
    </source>
</evidence>
<name>A0A0B8MYD5_TALPI</name>
<dbReference type="Pfam" id="PF01284">
    <property type="entry name" value="MARVEL"/>
    <property type="match status" value="1"/>
</dbReference>
<evidence type="ECO:0000256" key="6">
    <source>
        <dbReference type="SAM" id="Phobius"/>
    </source>
</evidence>
<feature type="region of interest" description="Disordered" evidence="5">
    <location>
        <begin position="150"/>
        <end position="175"/>
    </location>
</feature>